<dbReference type="EMBL" id="MN739406">
    <property type="protein sequence ID" value="QHT03132.1"/>
    <property type="molecule type" value="Genomic_DNA"/>
</dbReference>
<protein>
    <submittedName>
        <fullName evidence="1">Uncharacterized protein</fullName>
    </submittedName>
</protein>
<dbReference type="AlphaFoldDB" id="A0A6C0CG50"/>
<organism evidence="1">
    <name type="scientific">viral metagenome</name>
    <dbReference type="NCBI Taxonomy" id="1070528"/>
    <lineage>
        <taxon>unclassified sequences</taxon>
        <taxon>metagenomes</taxon>
        <taxon>organismal metagenomes</taxon>
    </lineage>
</organism>
<reference evidence="1" key="1">
    <citation type="journal article" date="2020" name="Nature">
        <title>Giant virus diversity and host interactions through global metagenomics.</title>
        <authorList>
            <person name="Schulz F."/>
            <person name="Roux S."/>
            <person name="Paez-Espino D."/>
            <person name="Jungbluth S."/>
            <person name="Walsh D.A."/>
            <person name="Denef V.J."/>
            <person name="McMahon K.D."/>
            <person name="Konstantinidis K.T."/>
            <person name="Eloe-Fadrosh E.A."/>
            <person name="Kyrpides N.C."/>
            <person name="Woyke T."/>
        </authorList>
    </citation>
    <scope>NUCLEOTIDE SEQUENCE</scope>
    <source>
        <strain evidence="1">GVMAG-M-3300020727-4</strain>
    </source>
</reference>
<name>A0A6C0CG50_9ZZZZ</name>
<proteinExistence type="predicted"/>
<accession>A0A6C0CG50</accession>
<evidence type="ECO:0000313" key="1">
    <source>
        <dbReference type="EMBL" id="QHT03132.1"/>
    </source>
</evidence>
<sequence>MNILHINQISFFTVLGLKAICAVNRDIVSGYNSLSRKHIIQLLTNRINSGFKFIIPPFIYKETDYFLKSYIK</sequence>